<evidence type="ECO:0000313" key="4">
    <source>
        <dbReference type="Proteomes" id="UP000217348"/>
    </source>
</evidence>
<name>A0A250FVM1_9FLAO</name>
<sequence>MKRILLISVGVIVATLICSCFGETCTDNYLGALKVDGKGGGKVLVKYTGPKKRNYEVEFRFNSVGNELPYYNYFMPNTICRSKDFKKNNYNFLEIKNLSSESVYVCAVLSGAEIDRHPNYVRYTSLLDIYSKQDQDPNYDYTKDKSFESVQLDYMDRYDFYEQLLKENYPYIIKLAPQQGCVMKWGGLGIKAL</sequence>
<organism evidence="2 4">
    <name type="scientific">Capnocytophaga stomatis</name>
    <dbReference type="NCBI Taxonomy" id="1848904"/>
    <lineage>
        <taxon>Bacteria</taxon>
        <taxon>Pseudomonadati</taxon>
        <taxon>Bacteroidota</taxon>
        <taxon>Flavobacteriia</taxon>
        <taxon>Flavobacteriales</taxon>
        <taxon>Flavobacteriaceae</taxon>
        <taxon>Capnocytophaga</taxon>
    </lineage>
</organism>
<keyword evidence="5" id="KW-1185">Reference proteome</keyword>
<reference evidence="3 5" key="1">
    <citation type="journal article" date="2016" name="Sci. Rep.">
        <title>Whole genome sequencing identifies a novel species of the genus Capnocytophaga isolated from dog and cat bite wounds in humans.</title>
        <authorList>
            <person name="Zangenah S."/>
            <person name="Abbasi N."/>
            <person name="Andersson A.F."/>
            <person name="Bergman P."/>
        </authorList>
    </citation>
    <scope>NUCLEOTIDE SEQUENCE [LARGE SCALE GENOMIC DNA]</scope>
    <source>
        <strain evidence="3 5">W5</strain>
    </source>
</reference>
<proteinExistence type="predicted"/>
<evidence type="ECO:0000313" key="5">
    <source>
        <dbReference type="Proteomes" id="UP001622370"/>
    </source>
</evidence>
<protein>
    <submittedName>
        <fullName evidence="2">Uncharacterized protein</fullName>
    </submittedName>
</protein>
<accession>A0A250FVM1</accession>
<evidence type="ECO:0000313" key="3">
    <source>
        <dbReference type="EMBL" id="MFK8293242.1"/>
    </source>
</evidence>
<dbReference type="Proteomes" id="UP001622370">
    <property type="component" value="Unassembled WGS sequence"/>
</dbReference>
<feature type="signal peptide" evidence="1">
    <location>
        <begin position="1"/>
        <end position="22"/>
    </location>
</feature>
<reference evidence="2" key="2">
    <citation type="journal article" date="2017" name="Genome Announc.">
        <title>Twelve Complete Reference Genomes of Clinical Isolates in the Capnocytophaga Genus.</title>
        <authorList>
            <person name="Villarma A."/>
            <person name="Gulvik C.A."/>
            <person name="Rowe L.A."/>
            <person name="Sheth M."/>
            <person name="Juieng P."/>
            <person name="Nicholson A.C."/>
            <person name="Loparev V.N."/>
            <person name="McQuiston J.R."/>
        </authorList>
    </citation>
    <scope>NUCLEOTIDE SEQUENCE</scope>
    <source>
        <strain evidence="2">H2177</strain>
    </source>
</reference>
<evidence type="ECO:0000313" key="2">
    <source>
        <dbReference type="EMBL" id="ATA89133.1"/>
    </source>
</evidence>
<reference evidence="3" key="4">
    <citation type="submission" date="2024-10" db="EMBL/GenBank/DDBJ databases">
        <authorList>
            <person name="Bergman P."/>
            <person name="Andersson A.F."/>
            <person name="Zangenah S."/>
            <person name="Abbasi N."/>
        </authorList>
    </citation>
    <scope>NUCLEOTIDE SEQUENCE</scope>
    <source>
        <strain evidence="3">W5</strain>
    </source>
</reference>
<evidence type="ECO:0000256" key="1">
    <source>
        <dbReference type="SAM" id="SignalP"/>
    </source>
</evidence>
<dbReference type="PROSITE" id="PS51257">
    <property type="entry name" value="PROKAR_LIPOPROTEIN"/>
    <property type="match status" value="1"/>
</dbReference>
<gene>
    <name evidence="3" type="ORF">ACI76L_05565</name>
    <name evidence="2" type="ORF">CGC58_05015</name>
</gene>
<reference evidence="4" key="3">
    <citation type="submission" date="2017-06" db="EMBL/GenBank/DDBJ databases">
        <title>Capnocytophaga spp. assemblies.</title>
        <authorList>
            <person name="Gulvik C.A."/>
        </authorList>
    </citation>
    <scope>NUCLEOTIDE SEQUENCE [LARGE SCALE GENOMIC DNA]</scope>
    <source>
        <strain evidence="4">H2177</strain>
    </source>
</reference>
<dbReference type="AlphaFoldDB" id="A0A250FVM1"/>
<dbReference type="EMBL" id="CP022387">
    <property type="protein sequence ID" value="ATA89133.1"/>
    <property type="molecule type" value="Genomic_DNA"/>
</dbReference>
<keyword evidence="1" id="KW-0732">Signal</keyword>
<feature type="chain" id="PRO_5012580564" evidence="1">
    <location>
        <begin position="23"/>
        <end position="193"/>
    </location>
</feature>
<dbReference type="RefSeq" id="WP_095895532.1">
    <property type="nucleotide sequence ID" value="NZ_BOQF01000001.1"/>
</dbReference>
<dbReference type="EMBL" id="JBJGWJ010000003">
    <property type="protein sequence ID" value="MFK8293242.1"/>
    <property type="molecule type" value="Genomic_DNA"/>
</dbReference>
<dbReference type="Proteomes" id="UP000217348">
    <property type="component" value="Chromosome"/>
</dbReference>
<dbReference type="KEGG" id="csto:CGC58_05015"/>